<evidence type="ECO:0000313" key="2">
    <source>
        <dbReference type="EMBL" id="KAL3773330.1"/>
    </source>
</evidence>
<sequence length="291" mass="31875">MATLNGKEPLTNSRKHPNFPGALPIEATDAQTFKHQTNQASPVAALLGKPASCLCAHGFPQAFSLDPIPLSTNRLNSGLLKLTCPLLVGAIDSLEDDGSIDEINMILQNEISTGDDGTTLVECMNEAHLVHSASRKQLLELPNDTSERAEKPQHMLMIESKLGKQGAEHFLRAGVAGANRSTDKADLKCLHAWMADYMFRTVVDNSTEIGDGMTKHHPIGELIIDTLSKRGINIHGTDNCHMVCSGVNNCVTSEVGHTVTVPTPRNKQRKRKVKGTERKRRIKHNRIEENK</sequence>
<dbReference type="EMBL" id="JALLPJ020001238">
    <property type="protein sequence ID" value="KAL3773330.1"/>
    <property type="molecule type" value="Genomic_DNA"/>
</dbReference>
<dbReference type="InterPro" id="IPR007511">
    <property type="entry name" value="DUF501"/>
</dbReference>
<dbReference type="AlphaFoldDB" id="A0ABD3NB79"/>
<dbReference type="Proteomes" id="UP001530400">
    <property type="component" value="Unassembled WGS sequence"/>
</dbReference>
<protein>
    <submittedName>
        <fullName evidence="2">Uncharacterized protein</fullName>
    </submittedName>
</protein>
<evidence type="ECO:0000256" key="1">
    <source>
        <dbReference type="SAM" id="MobiDB-lite"/>
    </source>
</evidence>
<organism evidence="2 3">
    <name type="scientific">Cyclotella atomus</name>
    <dbReference type="NCBI Taxonomy" id="382360"/>
    <lineage>
        <taxon>Eukaryota</taxon>
        <taxon>Sar</taxon>
        <taxon>Stramenopiles</taxon>
        <taxon>Ochrophyta</taxon>
        <taxon>Bacillariophyta</taxon>
        <taxon>Coscinodiscophyceae</taxon>
        <taxon>Thalassiosirophycidae</taxon>
        <taxon>Stephanodiscales</taxon>
        <taxon>Stephanodiscaceae</taxon>
        <taxon>Cyclotella</taxon>
    </lineage>
</organism>
<proteinExistence type="predicted"/>
<accession>A0ABD3NB79</accession>
<keyword evidence="3" id="KW-1185">Reference proteome</keyword>
<gene>
    <name evidence="2" type="ORF">ACHAWO_002913</name>
</gene>
<evidence type="ECO:0000313" key="3">
    <source>
        <dbReference type="Proteomes" id="UP001530400"/>
    </source>
</evidence>
<comment type="caution">
    <text evidence="2">The sequence shown here is derived from an EMBL/GenBank/DDBJ whole genome shotgun (WGS) entry which is preliminary data.</text>
</comment>
<dbReference type="Pfam" id="PF04417">
    <property type="entry name" value="DUF501"/>
    <property type="match status" value="1"/>
</dbReference>
<reference evidence="2 3" key="1">
    <citation type="submission" date="2024-10" db="EMBL/GenBank/DDBJ databases">
        <title>Updated reference genomes for cyclostephanoid diatoms.</title>
        <authorList>
            <person name="Roberts W.R."/>
            <person name="Alverson A.J."/>
        </authorList>
    </citation>
    <scope>NUCLEOTIDE SEQUENCE [LARGE SCALE GENOMIC DNA]</scope>
    <source>
        <strain evidence="2 3">AJA010-31</strain>
    </source>
</reference>
<feature type="region of interest" description="Disordered" evidence="1">
    <location>
        <begin position="1"/>
        <end position="23"/>
    </location>
</feature>
<name>A0ABD3NB79_9STRA</name>